<dbReference type="PRINTS" id="PR00505">
    <property type="entry name" value="D12N6MTFRASE"/>
</dbReference>
<dbReference type="GO" id="GO:1904047">
    <property type="term" value="F:S-adenosyl-L-methionine binding"/>
    <property type="evidence" value="ECO:0007669"/>
    <property type="project" value="TreeGrafter"/>
</dbReference>
<evidence type="ECO:0000256" key="3">
    <source>
        <dbReference type="ARBA" id="ARBA00022603"/>
    </source>
</evidence>
<reference evidence="8" key="1">
    <citation type="submission" date="2017-04" db="EMBL/GenBank/DDBJ databases">
        <authorList>
            <person name="Varghese N."/>
            <person name="Submissions S."/>
        </authorList>
    </citation>
    <scope>NUCLEOTIDE SEQUENCE [LARGE SCALE GENOMIC DNA]</scope>
    <source>
        <strain evidence="8">USBA 82</strain>
    </source>
</reference>
<accession>A0A1X7KHW7</accession>
<keyword evidence="5" id="KW-0949">S-adenosyl-L-methionine</keyword>
<dbReference type="PIRSF" id="PIRSF000398">
    <property type="entry name" value="M_m6A_EcoRV"/>
    <property type="match status" value="1"/>
</dbReference>
<name>A0A1X7KHW7_9BACT</name>
<comment type="similarity">
    <text evidence="1">Belongs to the N(4)/N(6)-methyltransferase family.</text>
</comment>
<keyword evidence="4" id="KW-0808">Transferase</keyword>
<evidence type="ECO:0000256" key="5">
    <source>
        <dbReference type="ARBA" id="ARBA00022691"/>
    </source>
</evidence>
<evidence type="ECO:0000313" key="8">
    <source>
        <dbReference type="Proteomes" id="UP000193355"/>
    </source>
</evidence>
<evidence type="ECO:0000256" key="2">
    <source>
        <dbReference type="ARBA" id="ARBA00011900"/>
    </source>
</evidence>
<dbReference type="REBASE" id="242038">
    <property type="entry name" value="M.Dpe82ORF12814P"/>
</dbReference>
<dbReference type="SUPFAM" id="SSF53335">
    <property type="entry name" value="S-adenosyl-L-methionine-dependent methyltransferases"/>
    <property type="match status" value="1"/>
</dbReference>
<protein>
    <recommendedName>
        <fullName evidence="2">site-specific DNA-methyltransferase (adenine-specific)</fullName>
        <ecNumber evidence="2">2.1.1.72</ecNumber>
    </recommendedName>
</protein>
<dbReference type="GO" id="GO:0032259">
    <property type="term" value="P:methylation"/>
    <property type="evidence" value="ECO:0007669"/>
    <property type="project" value="UniProtKB-KW"/>
</dbReference>
<dbReference type="RefSeq" id="WP_085545176.1">
    <property type="nucleotide sequence ID" value="NZ_FXBB01000028.1"/>
</dbReference>
<evidence type="ECO:0000256" key="4">
    <source>
        <dbReference type="ARBA" id="ARBA00022679"/>
    </source>
</evidence>
<dbReference type="GO" id="GO:0006298">
    <property type="term" value="P:mismatch repair"/>
    <property type="evidence" value="ECO:0007669"/>
    <property type="project" value="TreeGrafter"/>
</dbReference>
<dbReference type="PANTHER" id="PTHR30481:SF2">
    <property type="entry name" value="SITE-SPECIFIC DNA-METHYLTRANSFERASE (ADENINE-SPECIFIC)"/>
    <property type="match status" value="1"/>
</dbReference>
<keyword evidence="8" id="KW-1185">Reference proteome</keyword>
<comment type="catalytic activity">
    <reaction evidence="6">
        <text>a 2'-deoxyadenosine in DNA + S-adenosyl-L-methionine = an N(6)-methyl-2'-deoxyadenosine in DNA + S-adenosyl-L-homocysteine + H(+)</text>
        <dbReference type="Rhea" id="RHEA:15197"/>
        <dbReference type="Rhea" id="RHEA-COMP:12418"/>
        <dbReference type="Rhea" id="RHEA-COMP:12419"/>
        <dbReference type="ChEBI" id="CHEBI:15378"/>
        <dbReference type="ChEBI" id="CHEBI:57856"/>
        <dbReference type="ChEBI" id="CHEBI:59789"/>
        <dbReference type="ChEBI" id="CHEBI:90615"/>
        <dbReference type="ChEBI" id="CHEBI:90616"/>
        <dbReference type="EC" id="2.1.1.72"/>
    </reaction>
</comment>
<dbReference type="Gene3D" id="3.40.50.150">
    <property type="entry name" value="Vaccinia Virus protein VP39"/>
    <property type="match status" value="1"/>
</dbReference>
<keyword evidence="3 7" id="KW-0489">Methyltransferase</keyword>
<dbReference type="InterPro" id="IPR012263">
    <property type="entry name" value="M_m6A_EcoRV"/>
</dbReference>
<dbReference type="InterPro" id="IPR012327">
    <property type="entry name" value="MeTrfase_D12"/>
</dbReference>
<dbReference type="InterPro" id="IPR029063">
    <property type="entry name" value="SAM-dependent_MTases_sf"/>
</dbReference>
<proteinExistence type="inferred from homology"/>
<dbReference type="GO" id="GO:0043565">
    <property type="term" value="F:sequence-specific DNA binding"/>
    <property type="evidence" value="ECO:0007669"/>
    <property type="project" value="TreeGrafter"/>
</dbReference>
<dbReference type="Gene3D" id="1.10.1020.10">
    <property type="entry name" value="Adenine-specific Methyltransferase, Domain 2"/>
    <property type="match status" value="1"/>
</dbReference>
<dbReference type="InterPro" id="IPR023095">
    <property type="entry name" value="Ade_MeTrfase_dom_2"/>
</dbReference>
<dbReference type="GO" id="GO:0009007">
    <property type="term" value="F:site-specific DNA-methyltransferase (adenine-specific) activity"/>
    <property type="evidence" value="ECO:0007669"/>
    <property type="project" value="UniProtKB-EC"/>
</dbReference>
<organism evidence="7 8">
    <name type="scientific">Dethiosulfovibrio salsuginis</name>
    <dbReference type="NCBI Taxonomy" id="561720"/>
    <lineage>
        <taxon>Bacteria</taxon>
        <taxon>Thermotogati</taxon>
        <taxon>Synergistota</taxon>
        <taxon>Synergistia</taxon>
        <taxon>Synergistales</taxon>
        <taxon>Dethiosulfovibrionaceae</taxon>
        <taxon>Dethiosulfovibrio</taxon>
    </lineage>
</organism>
<sequence length="293" mass="33321">MPFYTPLRYPGGKRKLVPFIENLIEANHLIGINYIEPYAGGAALALQLLFDGYASTIHINDLNASVFSFWNAVLNHTEALSRKIHDTHVSMEEWFRQKEIQANASSLVGSMDLAFSTFFLNRTNRSGIIKGGVIGGKNQEGEWKLDARFKKDELVRRIQNIAAKRDKIKVTRMDAVKLIEQLPQDSRNFLYLDPPYYKKGQGLYDNFYGPDDHKTVSQALERITIPWAISYDNTPEIRVLYKDYKSLTYSLSYTAQEKADGSEFLAVSEGLSFPQKANEKQSFGCMRNVQVAV</sequence>
<dbReference type="OrthoDB" id="9805629at2"/>
<evidence type="ECO:0000313" key="7">
    <source>
        <dbReference type="EMBL" id="SMG40624.1"/>
    </source>
</evidence>
<dbReference type="AlphaFoldDB" id="A0A1X7KHW7"/>
<dbReference type="Pfam" id="PF02086">
    <property type="entry name" value="MethyltransfD12"/>
    <property type="match status" value="1"/>
</dbReference>
<gene>
    <name evidence="7" type="ORF">SAMN06275492_12814</name>
</gene>
<dbReference type="Proteomes" id="UP000193355">
    <property type="component" value="Unassembled WGS sequence"/>
</dbReference>
<evidence type="ECO:0000256" key="6">
    <source>
        <dbReference type="ARBA" id="ARBA00047942"/>
    </source>
</evidence>
<dbReference type="PANTHER" id="PTHR30481">
    <property type="entry name" value="DNA ADENINE METHYLASE"/>
    <property type="match status" value="1"/>
</dbReference>
<dbReference type="EMBL" id="FXBB01000028">
    <property type="protein sequence ID" value="SMG40624.1"/>
    <property type="molecule type" value="Genomic_DNA"/>
</dbReference>
<dbReference type="GO" id="GO:0009307">
    <property type="term" value="P:DNA restriction-modification system"/>
    <property type="evidence" value="ECO:0007669"/>
    <property type="project" value="InterPro"/>
</dbReference>
<dbReference type="EC" id="2.1.1.72" evidence="2"/>
<dbReference type="STRING" id="561720.SAMN06275492_12814"/>
<evidence type="ECO:0000256" key="1">
    <source>
        <dbReference type="ARBA" id="ARBA00006594"/>
    </source>
</evidence>